<dbReference type="RefSeq" id="WP_160732382.1">
    <property type="nucleotide sequence ID" value="NZ_WTYO01000001.1"/>
</dbReference>
<proteinExistence type="predicted"/>
<organism evidence="1 2">
    <name type="scientific">Pelagerythrobacter marinus</name>
    <dbReference type="NCBI Taxonomy" id="538382"/>
    <lineage>
        <taxon>Bacteria</taxon>
        <taxon>Pseudomonadati</taxon>
        <taxon>Pseudomonadota</taxon>
        <taxon>Alphaproteobacteria</taxon>
        <taxon>Sphingomonadales</taxon>
        <taxon>Erythrobacteraceae</taxon>
        <taxon>Pelagerythrobacter</taxon>
    </lineage>
</organism>
<reference evidence="1 2" key="1">
    <citation type="submission" date="2019-12" db="EMBL/GenBank/DDBJ databases">
        <title>Genomic-based taxomic classification of the family Erythrobacteraceae.</title>
        <authorList>
            <person name="Xu L."/>
        </authorList>
    </citation>
    <scope>NUCLEOTIDE SEQUENCE [LARGE SCALE GENOMIC DNA]</scope>
    <source>
        <strain evidence="1 2">H32</strain>
    </source>
</reference>
<sequence>MAQEQVTQADREAAVAAVEANLHAIKDRFLERQCGDLDADEALEEISRLAEVSLAALSRTRHRLASTTAQAEAAEKMAEALRECLLEHGGYTIRGRCERLARVALSTWESIKENEHGR</sequence>
<name>A0ABW9USC1_9SPHN</name>
<evidence type="ECO:0008006" key="3">
    <source>
        <dbReference type="Google" id="ProtNLM"/>
    </source>
</evidence>
<evidence type="ECO:0000313" key="2">
    <source>
        <dbReference type="Proteomes" id="UP000444401"/>
    </source>
</evidence>
<gene>
    <name evidence="1" type="ORF">GRI72_02775</name>
</gene>
<evidence type="ECO:0000313" key="1">
    <source>
        <dbReference type="EMBL" id="MXO67756.1"/>
    </source>
</evidence>
<keyword evidence="2" id="KW-1185">Reference proteome</keyword>
<accession>A0ABW9USC1</accession>
<dbReference type="EMBL" id="WTYO01000001">
    <property type="protein sequence ID" value="MXO67756.1"/>
    <property type="molecule type" value="Genomic_DNA"/>
</dbReference>
<protein>
    <recommendedName>
        <fullName evidence="3">HPt domain-containing protein</fullName>
    </recommendedName>
</protein>
<comment type="caution">
    <text evidence="1">The sequence shown here is derived from an EMBL/GenBank/DDBJ whole genome shotgun (WGS) entry which is preliminary data.</text>
</comment>
<dbReference type="Proteomes" id="UP000444401">
    <property type="component" value="Unassembled WGS sequence"/>
</dbReference>